<evidence type="ECO:0000313" key="2">
    <source>
        <dbReference type="EMBL" id="CDO68217.1"/>
    </source>
</evidence>
<reference evidence="2" key="1">
    <citation type="submission" date="2014-01" db="EMBL/GenBank/DDBJ databases">
        <title>The genome of the white-rot fungus Pycnoporus cinnabarinus: a basidiomycete model with a versatile arsenal for lignocellulosic biomass breakdown.</title>
        <authorList>
            <person name="Levasseur A."/>
            <person name="Lomascolo A."/>
            <person name="Ruiz-Duenas F.J."/>
            <person name="Uzan E."/>
            <person name="Piumi F."/>
            <person name="Kues U."/>
            <person name="Ram A.F.J."/>
            <person name="Murat C."/>
            <person name="Haon M."/>
            <person name="Benoit I."/>
            <person name="Arfi Y."/>
            <person name="Chevret D."/>
            <person name="Drula E."/>
            <person name="Kwon M.J."/>
            <person name="Gouret P."/>
            <person name="Lesage-Meessen L."/>
            <person name="Lombard V."/>
            <person name="Mariette J."/>
            <person name="Noirot C."/>
            <person name="Park J."/>
            <person name="Patyshakuliyeva A."/>
            <person name="Wieneger R.A.B."/>
            <person name="Wosten H.A.B."/>
            <person name="Martin F."/>
            <person name="Coutinho P.M."/>
            <person name="de Vries R."/>
            <person name="Martinez A.T."/>
            <person name="Klopp C."/>
            <person name="Pontarotti P."/>
            <person name="Henrissat B."/>
            <person name="Record E."/>
        </authorList>
    </citation>
    <scope>NUCLEOTIDE SEQUENCE [LARGE SCALE GENOMIC DNA]</scope>
    <source>
        <strain evidence="2">BRFM137</strain>
    </source>
</reference>
<gene>
    <name evidence="2" type="ORF">BN946_scf184913.g7</name>
</gene>
<accession>A0A060S1H9</accession>
<organism evidence="2 3">
    <name type="scientific">Pycnoporus cinnabarinus</name>
    <name type="common">Cinnabar-red polypore</name>
    <name type="synonym">Trametes cinnabarina</name>
    <dbReference type="NCBI Taxonomy" id="5643"/>
    <lineage>
        <taxon>Eukaryota</taxon>
        <taxon>Fungi</taxon>
        <taxon>Dikarya</taxon>
        <taxon>Basidiomycota</taxon>
        <taxon>Agaricomycotina</taxon>
        <taxon>Agaricomycetes</taxon>
        <taxon>Polyporales</taxon>
        <taxon>Polyporaceae</taxon>
        <taxon>Trametes</taxon>
    </lineage>
</organism>
<protein>
    <submittedName>
        <fullName evidence="2">Uncharacterized protein</fullName>
    </submittedName>
</protein>
<comment type="caution">
    <text evidence="2">The sequence shown here is derived from an EMBL/GenBank/DDBJ whole genome shotgun (WGS) entry which is preliminary data.</text>
</comment>
<name>A0A060S1H9_PYCCI</name>
<dbReference type="HOGENOM" id="CLU_900591_0_0_1"/>
<feature type="region of interest" description="Disordered" evidence="1">
    <location>
        <begin position="238"/>
        <end position="282"/>
    </location>
</feature>
<evidence type="ECO:0000256" key="1">
    <source>
        <dbReference type="SAM" id="MobiDB-lite"/>
    </source>
</evidence>
<dbReference type="EMBL" id="CCBP010000007">
    <property type="protein sequence ID" value="CDO68217.1"/>
    <property type="molecule type" value="Genomic_DNA"/>
</dbReference>
<evidence type="ECO:0000313" key="3">
    <source>
        <dbReference type="Proteomes" id="UP000029665"/>
    </source>
</evidence>
<sequence>MSIRPLTQEEFDRTFLLKAHAIALKQPIHDPGHTNHSDNFKTAILNLATLAGRIYCELGEQGDEFHYSRIMQDLRETFKHIEANTPGAGSTNLSTPISASSADHSTPLLVNSLVPALVPLLRKPLRDDLKPRLIAALQQPLANALSEPLFTAVQQYLGEQLGALADLLYEPLFDRLRDSMTGTLTAHLEETVLDPALASLSSRLDNLATAGTTADLPEISGAPPTLQPRSTAEIADSMLFGPSGFSSGPKERLSAATDRSSRYSRRPRWSQEGTSAHKHREC</sequence>
<proteinExistence type="predicted"/>
<dbReference type="AlphaFoldDB" id="A0A060S1H9"/>
<dbReference type="Proteomes" id="UP000029665">
    <property type="component" value="Unassembled WGS sequence"/>
</dbReference>
<dbReference type="OrthoDB" id="10674712at2759"/>
<keyword evidence="3" id="KW-1185">Reference proteome</keyword>